<dbReference type="HOGENOM" id="CLU_1605416_0_0_1"/>
<evidence type="ECO:0000313" key="4">
    <source>
        <dbReference type="Proteomes" id="UP000000763"/>
    </source>
</evidence>
<dbReference type="Proteomes" id="UP000000763">
    <property type="component" value="Chromosome 6"/>
</dbReference>
<sequence>MSRRSTLLQMLLDEFSSDGDEEFISSAVDIVHEEFDDDEVPKHGESVIGHANKLWKNRRQELRVRWDSVSPMEHVPPWTLSPAHRSREVEDEADRDDGEAAVRGAEGHRPQIEEAVVDVRAPPGTTPMPTLARKRTATASPLGATPAPAPERKGMAAASLPGATPTLTPATERKGTTAASPRGTQSTTPARKGLAVASPPGKPLSTPGRKRNFVAGDWRGGREKERGNNFPPTRARQRRPRLGRKNGSLQMSNDIYGYGNLDYWDVG</sequence>
<evidence type="ECO:0000313" key="3">
    <source>
        <dbReference type="EMBL" id="BAD35812.1"/>
    </source>
</evidence>
<reference evidence="3" key="2">
    <citation type="submission" date="2002-02" db="EMBL/GenBank/DDBJ databases">
        <title>Oryza sativa nipponbare(GA3) genomic DNA, chromosome 6, BAC clone:OSJNBa0090D06.</title>
        <authorList>
            <person name="Sasaki T."/>
            <person name="Matsumoto T."/>
            <person name="Yamamoto K."/>
        </authorList>
    </citation>
    <scope>NUCLEOTIDE SEQUENCE</scope>
</reference>
<feature type="compositionally biased region" description="Polar residues" evidence="1">
    <location>
        <begin position="177"/>
        <end position="189"/>
    </location>
</feature>
<accession>Q69TJ5</accession>
<feature type="region of interest" description="Disordered" evidence="1">
    <location>
        <begin position="72"/>
        <end position="252"/>
    </location>
</feature>
<protein>
    <submittedName>
        <fullName evidence="3">Uncharacterized protein</fullName>
    </submittedName>
</protein>
<feature type="compositionally biased region" description="Acidic residues" evidence="1">
    <location>
        <begin position="89"/>
        <end position="99"/>
    </location>
</feature>
<reference evidence="2" key="1">
    <citation type="submission" date="2001-04" db="EMBL/GenBank/DDBJ databases">
        <title>Oryza sativa nipponbare(GA3) genomic DNA, chromosome 6, PAC clone:P0698A06.</title>
        <authorList>
            <person name="Sasaki T."/>
            <person name="Matsumoto T."/>
            <person name="Yamamoto K."/>
        </authorList>
    </citation>
    <scope>NUCLEOTIDE SEQUENCE</scope>
</reference>
<name>Q69TJ5_ORYSJ</name>
<organism evidence="3 4">
    <name type="scientific">Oryza sativa subsp. japonica</name>
    <name type="common">Rice</name>
    <dbReference type="NCBI Taxonomy" id="39947"/>
    <lineage>
        <taxon>Eukaryota</taxon>
        <taxon>Viridiplantae</taxon>
        <taxon>Streptophyta</taxon>
        <taxon>Embryophyta</taxon>
        <taxon>Tracheophyta</taxon>
        <taxon>Spermatophyta</taxon>
        <taxon>Magnoliopsida</taxon>
        <taxon>Liliopsida</taxon>
        <taxon>Poales</taxon>
        <taxon>Poaceae</taxon>
        <taxon>BOP clade</taxon>
        <taxon>Oryzoideae</taxon>
        <taxon>Oryzeae</taxon>
        <taxon>Oryzinae</taxon>
        <taxon>Oryza</taxon>
        <taxon>Oryza sativa</taxon>
    </lineage>
</organism>
<reference evidence="4" key="4">
    <citation type="journal article" date="2008" name="Nucleic Acids Res.">
        <title>The rice annotation project database (RAP-DB): 2008 update.</title>
        <authorList>
            <consortium name="The rice annotation project (RAP)"/>
        </authorList>
    </citation>
    <scope>GENOME REANNOTATION</scope>
    <source>
        <strain evidence="4">cv. Nipponbare</strain>
    </source>
</reference>
<evidence type="ECO:0000256" key="1">
    <source>
        <dbReference type="SAM" id="MobiDB-lite"/>
    </source>
</evidence>
<proteinExistence type="predicted"/>
<feature type="compositionally biased region" description="Basic residues" evidence="1">
    <location>
        <begin position="235"/>
        <end position="244"/>
    </location>
</feature>
<evidence type="ECO:0000313" key="2">
    <source>
        <dbReference type="EMBL" id="BAD35256.1"/>
    </source>
</evidence>
<dbReference type="EMBL" id="AP003514">
    <property type="protein sequence ID" value="BAD35256.1"/>
    <property type="molecule type" value="Genomic_DNA"/>
</dbReference>
<dbReference type="EMBL" id="AP004738">
    <property type="protein sequence ID" value="BAD35812.1"/>
    <property type="molecule type" value="Genomic_DNA"/>
</dbReference>
<feature type="compositionally biased region" description="Low complexity" evidence="1">
    <location>
        <begin position="156"/>
        <end position="170"/>
    </location>
</feature>
<gene>
    <name evidence="3" type="ORF">OSJNBa0090D06.41</name>
    <name evidence="2" type="ORF">P0698A06.1</name>
</gene>
<dbReference type="AlphaFoldDB" id="Q69TJ5"/>
<reference evidence="4" key="3">
    <citation type="journal article" date="2005" name="Nature">
        <title>The map-based sequence of the rice genome.</title>
        <authorList>
            <consortium name="International rice genome sequencing project (IRGSP)"/>
            <person name="Matsumoto T."/>
            <person name="Wu J."/>
            <person name="Kanamori H."/>
            <person name="Katayose Y."/>
            <person name="Fujisawa M."/>
            <person name="Namiki N."/>
            <person name="Mizuno H."/>
            <person name="Yamamoto K."/>
            <person name="Antonio B.A."/>
            <person name="Baba T."/>
            <person name="Sakata K."/>
            <person name="Nagamura Y."/>
            <person name="Aoki H."/>
            <person name="Arikawa K."/>
            <person name="Arita K."/>
            <person name="Bito T."/>
            <person name="Chiden Y."/>
            <person name="Fujitsuka N."/>
            <person name="Fukunaka R."/>
            <person name="Hamada M."/>
            <person name="Harada C."/>
            <person name="Hayashi A."/>
            <person name="Hijishita S."/>
            <person name="Honda M."/>
            <person name="Hosokawa S."/>
            <person name="Ichikawa Y."/>
            <person name="Idonuma A."/>
            <person name="Iijima M."/>
            <person name="Ikeda M."/>
            <person name="Ikeno M."/>
            <person name="Ito K."/>
            <person name="Ito S."/>
            <person name="Ito T."/>
            <person name="Ito Y."/>
            <person name="Ito Y."/>
            <person name="Iwabuchi A."/>
            <person name="Kamiya K."/>
            <person name="Karasawa W."/>
            <person name="Kurita K."/>
            <person name="Katagiri S."/>
            <person name="Kikuta A."/>
            <person name="Kobayashi H."/>
            <person name="Kobayashi N."/>
            <person name="Machita K."/>
            <person name="Maehara T."/>
            <person name="Masukawa M."/>
            <person name="Mizubayashi T."/>
            <person name="Mukai Y."/>
            <person name="Nagasaki H."/>
            <person name="Nagata Y."/>
            <person name="Naito S."/>
            <person name="Nakashima M."/>
            <person name="Nakama Y."/>
            <person name="Nakamichi Y."/>
            <person name="Nakamura M."/>
            <person name="Meguro A."/>
            <person name="Negishi M."/>
            <person name="Ohta I."/>
            <person name="Ohta T."/>
            <person name="Okamoto M."/>
            <person name="Ono N."/>
            <person name="Saji S."/>
            <person name="Sakaguchi M."/>
            <person name="Sakai K."/>
            <person name="Shibata M."/>
            <person name="Shimokawa T."/>
            <person name="Song J."/>
            <person name="Takazaki Y."/>
            <person name="Terasawa K."/>
            <person name="Tsugane M."/>
            <person name="Tsuji K."/>
            <person name="Ueda S."/>
            <person name="Waki K."/>
            <person name="Yamagata H."/>
            <person name="Yamamoto M."/>
            <person name="Yamamoto S."/>
            <person name="Yamane H."/>
            <person name="Yoshiki S."/>
            <person name="Yoshihara R."/>
            <person name="Yukawa K."/>
            <person name="Zhong H."/>
            <person name="Yano M."/>
            <person name="Yuan Q."/>
            <person name="Ouyang S."/>
            <person name="Liu J."/>
            <person name="Jones K.M."/>
            <person name="Gansberger K."/>
            <person name="Moffat K."/>
            <person name="Hill J."/>
            <person name="Bera J."/>
            <person name="Fadrosh D."/>
            <person name="Jin S."/>
            <person name="Johri S."/>
            <person name="Kim M."/>
            <person name="Overton L."/>
            <person name="Reardon M."/>
            <person name="Tsitrin T."/>
            <person name="Vuong H."/>
            <person name="Weaver B."/>
            <person name="Ciecko A."/>
            <person name="Tallon L."/>
            <person name="Jackson J."/>
            <person name="Pai G."/>
            <person name="Aken S.V."/>
            <person name="Utterback T."/>
            <person name="Reidmuller S."/>
            <person name="Feldblyum T."/>
            <person name="Hsiao J."/>
            <person name="Zismann V."/>
            <person name="Iobst S."/>
            <person name="de Vazeille A.R."/>
            <person name="Buell C.R."/>
            <person name="Ying K."/>
            <person name="Li Y."/>
            <person name="Lu T."/>
            <person name="Huang Y."/>
            <person name="Zhao Q."/>
            <person name="Feng Q."/>
            <person name="Zhang L."/>
            <person name="Zhu J."/>
            <person name="Weng Q."/>
            <person name="Mu J."/>
            <person name="Lu Y."/>
            <person name="Fan D."/>
            <person name="Liu Y."/>
            <person name="Guan J."/>
            <person name="Zhang Y."/>
            <person name="Yu S."/>
            <person name="Liu X."/>
            <person name="Zhang Y."/>
            <person name="Hong G."/>
            <person name="Han B."/>
            <person name="Choisne N."/>
            <person name="Demange N."/>
            <person name="Orjeda G."/>
            <person name="Samain S."/>
            <person name="Cattolico L."/>
            <person name="Pelletier E."/>
            <person name="Couloux A."/>
            <person name="Segurens B."/>
            <person name="Wincker P."/>
            <person name="D'Hont A."/>
            <person name="Scarpelli C."/>
            <person name="Weissenbach J."/>
            <person name="Salanoubat M."/>
            <person name="Quetier F."/>
            <person name="Yu Y."/>
            <person name="Kim H.R."/>
            <person name="Rambo T."/>
            <person name="Currie J."/>
            <person name="Collura K."/>
            <person name="Luo M."/>
            <person name="Yang T."/>
            <person name="Ammiraju J.S.S."/>
            <person name="Engler F."/>
            <person name="Soderlund C."/>
            <person name="Wing R.A."/>
            <person name="Palmer L.E."/>
            <person name="de la Bastide M."/>
            <person name="Spiegel L."/>
            <person name="Nascimento L."/>
            <person name="Zutavern T."/>
            <person name="O'Shaughnessy A."/>
            <person name="Dike S."/>
            <person name="Dedhia N."/>
            <person name="Preston R."/>
            <person name="Balija V."/>
            <person name="McCombie W.R."/>
            <person name="Chow T."/>
            <person name="Chen H."/>
            <person name="Chung M."/>
            <person name="Chen C."/>
            <person name="Shaw J."/>
            <person name="Wu H."/>
            <person name="Hsiao K."/>
            <person name="Chao Y."/>
            <person name="Chu M."/>
            <person name="Cheng C."/>
            <person name="Hour A."/>
            <person name="Lee P."/>
            <person name="Lin S."/>
            <person name="Lin Y."/>
            <person name="Liou J."/>
            <person name="Liu S."/>
            <person name="Hsing Y."/>
            <person name="Raghuvanshi S."/>
            <person name="Mohanty A."/>
            <person name="Bharti A.K."/>
            <person name="Gaur A."/>
            <person name="Gupta V."/>
            <person name="Kumar D."/>
            <person name="Ravi V."/>
            <person name="Vij S."/>
            <person name="Kapur A."/>
            <person name="Khurana P."/>
            <person name="Khurana P."/>
            <person name="Khurana J.P."/>
            <person name="Tyagi A.K."/>
            <person name="Gaikwad K."/>
            <person name="Singh A."/>
            <person name="Dalal V."/>
            <person name="Srivastava S."/>
            <person name="Dixit A."/>
            <person name="Pal A.K."/>
            <person name="Ghazi I.A."/>
            <person name="Yadav M."/>
            <person name="Pandit A."/>
            <person name="Bhargava A."/>
            <person name="Sureshbabu K."/>
            <person name="Batra K."/>
            <person name="Sharma T.R."/>
            <person name="Mohapatra T."/>
            <person name="Singh N.K."/>
            <person name="Messing J."/>
            <person name="Nelson A.B."/>
            <person name="Fuks G."/>
            <person name="Kavchok S."/>
            <person name="Keizer G."/>
            <person name="Linton E."/>
            <person name="Llaca V."/>
            <person name="Song R."/>
            <person name="Tanyolac B."/>
            <person name="Young S."/>
            <person name="Ho-Il K."/>
            <person name="Hahn J.H."/>
            <person name="Sangsakoo G."/>
            <person name="Vanavichit A."/>
            <person name="de Mattos Luiz.A.T."/>
            <person name="Zimmer P.D."/>
            <person name="Malone G."/>
            <person name="Dellagostin O."/>
            <person name="de Oliveira A.C."/>
            <person name="Bevan M."/>
            <person name="Bancroft I."/>
            <person name="Minx P."/>
            <person name="Cordum H."/>
            <person name="Wilson R."/>
            <person name="Cheng Z."/>
            <person name="Jin W."/>
            <person name="Jiang J."/>
            <person name="Leong S.A."/>
            <person name="Iwama H."/>
            <person name="Gojobori T."/>
            <person name="Itoh T."/>
            <person name="Niimura Y."/>
            <person name="Fujii Y."/>
            <person name="Habara T."/>
            <person name="Sakai H."/>
            <person name="Sato Y."/>
            <person name="Wilson G."/>
            <person name="Kumar K."/>
            <person name="McCouch S."/>
            <person name="Juretic N."/>
            <person name="Hoen D."/>
            <person name="Wright S."/>
            <person name="Bruskiewich R."/>
            <person name="Bureau T."/>
            <person name="Miyao A."/>
            <person name="Hirochika H."/>
            <person name="Nishikawa T."/>
            <person name="Kadowaki K."/>
            <person name="Sugiura M."/>
            <person name="Burr B."/>
            <person name="Sasaki T."/>
        </authorList>
    </citation>
    <scope>NUCLEOTIDE SEQUENCE [LARGE SCALE GENOMIC DNA]</scope>
    <source>
        <strain evidence="4">cv. Nipponbare</strain>
    </source>
</reference>